<evidence type="ECO:0000256" key="13">
    <source>
        <dbReference type="PIRSR" id="PIRSR601501-1"/>
    </source>
</evidence>
<dbReference type="EC" id="1.12.2.1" evidence="5"/>
<evidence type="ECO:0000256" key="9">
    <source>
        <dbReference type="ARBA" id="ARBA00023002"/>
    </source>
</evidence>
<dbReference type="KEGG" id="dpg:DESPIGER_0992"/>
<feature type="binding site" evidence="13">
    <location>
        <position position="62"/>
    </location>
    <ligand>
        <name>Mg(2+)</name>
        <dbReference type="ChEBI" id="CHEBI:18420"/>
    </ligand>
</feature>
<dbReference type="InterPro" id="IPR018194">
    <property type="entry name" value="Ni-dep_hyd_lsu_Ni_BS"/>
</dbReference>
<dbReference type="GO" id="GO:0016151">
    <property type="term" value="F:nickel cation binding"/>
    <property type="evidence" value="ECO:0007669"/>
    <property type="project" value="InterPro"/>
</dbReference>
<keyword evidence="6 13" id="KW-0533">Nickel</keyword>
<dbReference type="InterPro" id="IPR001501">
    <property type="entry name" value="Ni-dep_hyd_lsu"/>
</dbReference>
<evidence type="ECO:0000256" key="10">
    <source>
        <dbReference type="ARBA" id="ARBA00029307"/>
    </source>
</evidence>
<protein>
    <recommendedName>
        <fullName evidence="11">Periplasmic [NiFe] hydrogenase large subunit</fullName>
        <ecNumber evidence="5">1.12.2.1</ecNumber>
    </recommendedName>
    <alternativeName>
        <fullName evidence="12">NiFe hydrogenlyase large chain</fullName>
    </alternativeName>
</protein>
<dbReference type="SUPFAM" id="SSF56762">
    <property type="entry name" value="HydB/Nqo4-like"/>
    <property type="match status" value="1"/>
</dbReference>
<name>A0A1K1LDT2_9BACT</name>
<sequence length="475" mass="52304">MAKATIAIDPVTRIEGHLKAQVVVENGKVVDAHLTGGMFRGFEQILKGRDPRDSTQIVQRICGVCPTSHAMASALAQEDAFNIKVTGNGRITRNLILGANYLQSHILHFYHLAALDFVAGPDTAPFVPRFAQPDLRLPPEANKVGVDQYLEALEVRRIAHEMVALFGGRMPHVQGIVPGGATEMPTKEALLEYAARFKKVRQFIVEKYLPITYIVGSVYKDLFEQGQGVHGCSCFGVFPMTDDGKTHLLKAGVFLNGRDVEFDPKKITEDLKYAWYDDATTGKGAAGAETSPDLDKKDAYSFVKAPRYDGEVIEVGPAARMWVANAPLSEVGVKMLKEKFGIEARTIRDLGWDKVFSIMGRHVARAEEALLIANAVEGWLKEVKPDGETFTPFEIPQSAEGYGCSEAPRGSLVHYIRVKDQKIDSYQIISATLWNCSPRDDKGRRGPLEEALIGVQVPDINNPVNVGRTIRAFDP</sequence>
<evidence type="ECO:0000256" key="4">
    <source>
        <dbReference type="ARBA" id="ARBA00011771"/>
    </source>
</evidence>
<evidence type="ECO:0000256" key="8">
    <source>
        <dbReference type="ARBA" id="ARBA00022764"/>
    </source>
</evidence>
<evidence type="ECO:0000256" key="1">
    <source>
        <dbReference type="ARBA" id="ARBA00001967"/>
    </source>
</evidence>
<dbReference type="InterPro" id="IPR050867">
    <property type="entry name" value="NiFe/NiFeSe_hydrgnase_LSU"/>
</dbReference>
<keyword evidence="8" id="KW-0574">Periplasm</keyword>
<dbReference type="EMBL" id="LT630450">
    <property type="protein sequence ID" value="SFV72855.1"/>
    <property type="molecule type" value="Genomic_DNA"/>
</dbReference>
<evidence type="ECO:0000313" key="15">
    <source>
        <dbReference type="Proteomes" id="UP000186323"/>
    </source>
</evidence>
<feature type="binding site" evidence="13">
    <location>
        <position position="65"/>
    </location>
    <ligand>
        <name>Ni(2+)</name>
        <dbReference type="ChEBI" id="CHEBI:49786"/>
    </ligand>
</feature>
<dbReference type="InterPro" id="IPR029014">
    <property type="entry name" value="NiFe-Hase_large"/>
</dbReference>
<dbReference type="GO" id="GO:0047806">
    <property type="term" value="F:cytochrome-c3 hydrogenase activity"/>
    <property type="evidence" value="ECO:0007669"/>
    <property type="project" value="UniProtKB-EC"/>
</dbReference>
<feature type="binding site" evidence="13">
    <location>
        <position position="65"/>
    </location>
    <ligand>
        <name>Fe cation</name>
        <dbReference type="ChEBI" id="CHEBI:24875"/>
    </ligand>
</feature>
<comment type="subcellular location">
    <subcellularLocation>
        <location evidence="2">Periplasm</location>
    </subcellularLocation>
</comment>
<dbReference type="PANTHER" id="PTHR42958:SF2">
    <property type="entry name" value="UPTAKE HYDROGENASE LARGE SUBUNIT"/>
    <property type="match status" value="1"/>
</dbReference>
<evidence type="ECO:0000256" key="6">
    <source>
        <dbReference type="ARBA" id="ARBA00022596"/>
    </source>
</evidence>
<evidence type="ECO:0000256" key="5">
    <source>
        <dbReference type="ARBA" id="ARBA00012159"/>
    </source>
</evidence>
<keyword evidence="13" id="KW-0408">Iron</keyword>
<dbReference type="Proteomes" id="UP000186323">
    <property type="component" value="Chromosome I"/>
</dbReference>
<comment type="similarity">
    <text evidence="3">Belongs to the [NiFe]/[NiFeSe] hydrogenase large subunit family.</text>
</comment>
<keyword evidence="9" id="KW-0560">Oxidoreductase</keyword>
<dbReference type="PANTHER" id="PTHR42958">
    <property type="entry name" value="HYDROGENASE-2 LARGE CHAIN"/>
    <property type="match status" value="1"/>
</dbReference>
<evidence type="ECO:0000256" key="11">
    <source>
        <dbReference type="ARBA" id="ARBA00074020"/>
    </source>
</evidence>
<dbReference type="NCBIfam" id="NF033181">
    <property type="entry name" value="NiFeSe_hydrog"/>
    <property type="match status" value="1"/>
</dbReference>
<dbReference type="PROSITE" id="PS00507">
    <property type="entry name" value="NI_HGENASE_L_1"/>
    <property type="match status" value="1"/>
</dbReference>
<gene>
    <name evidence="14" type="ORF">DESPIGER_0992</name>
</gene>
<organism evidence="14 15">
    <name type="scientific">Desulfovibrio piger</name>
    <dbReference type="NCBI Taxonomy" id="901"/>
    <lineage>
        <taxon>Bacteria</taxon>
        <taxon>Pseudomonadati</taxon>
        <taxon>Thermodesulfobacteriota</taxon>
        <taxon>Desulfovibrionia</taxon>
        <taxon>Desulfovibrionales</taxon>
        <taxon>Desulfovibrionaceae</taxon>
        <taxon>Desulfovibrio</taxon>
    </lineage>
</organism>
<evidence type="ECO:0000256" key="2">
    <source>
        <dbReference type="ARBA" id="ARBA00004418"/>
    </source>
</evidence>
<keyword evidence="13" id="KW-0460">Magnesium</keyword>
<dbReference type="NCBIfam" id="NF045518">
    <property type="entry name" value="H2_NiFeSe_large"/>
    <property type="match status" value="1"/>
</dbReference>
<dbReference type="AlphaFoldDB" id="A0A1K1LDT2"/>
<evidence type="ECO:0000256" key="7">
    <source>
        <dbReference type="ARBA" id="ARBA00022723"/>
    </source>
</evidence>
<dbReference type="FunFam" id="1.10.645.10:FF:000002">
    <property type="entry name" value="Hydrogenase 2 large subunit"/>
    <property type="match status" value="1"/>
</dbReference>
<keyword evidence="15" id="KW-1185">Reference proteome</keyword>
<reference evidence="15" key="1">
    <citation type="submission" date="2016-10" db="EMBL/GenBank/DDBJ databases">
        <authorList>
            <person name="Wegmann U."/>
        </authorList>
    </citation>
    <scope>NUCLEOTIDE SEQUENCE [LARGE SCALE GENOMIC DNA]</scope>
</reference>
<comment type="catalytic activity">
    <reaction evidence="10">
        <text>2 Fe(III)-[cytochrome c3] + H2 = 2 Fe(II)-[cytochrome c3] + 2 H(+)</text>
        <dbReference type="Rhea" id="RHEA:20625"/>
        <dbReference type="Rhea" id="RHEA-COMP:11576"/>
        <dbReference type="Rhea" id="RHEA-COMP:11577"/>
        <dbReference type="ChEBI" id="CHEBI:15378"/>
        <dbReference type="ChEBI" id="CHEBI:18276"/>
        <dbReference type="ChEBI" id="CHEBI:29033"/>
        <dbReference type="ChEBI" id="CHEBI:29034"/>
        <dbReference type="EC" id="1.12.2.1"/>
    </reaction>
</comment>
<dbReference type="GO" id="GO:0042597">
    <property type="term" value="C:periplasmic space"/>
    <property type="evidence" value="ECO:0007669"/>
    <property type="project" value="UniProtKB-SubCell"/>
</dbReference>
<feature type="binding site" evidence="13">
    <location>
        <position position="43"/>
    </location>
    <ligand>
        <name>Mg(2+)</name>
        <dbReference type="ChEBI" id="CHEBI:18420"/>
    </ligand>
</feature>
<comment type="subunit">
    <text evidence="4">Heterodimer of a large and a small subunit.</text>
</comment>
<keyword evidence="7 13" id="KW-0479">Metal-binding</keyword>
<evidence type="ECO:0000256" key="3">
    <source>
        <dbReference type="ARBA" id="ARBA00009292"/>
    </source>
</evidence>
<evidence type="ECO:0000256" key="12">
    <source>
        <dbReference type="ARBA" id="ARBA00083852"/>
    </source>
</evidence>
<comment type="cofactor">
    <cofactor evidence="13">
        <name>Fe cation</name>
        <dbReference type="ChEBI" id="CHEBI:24875"/>
    </cofactor>
</comment>
<comment type="cofactor">
    <cofactor evidence="1 13">
        <name>Ni(2+)</name>
        <dbReference type="ChEBI" id="CHEBI:49786"/>
    </cofactor>
</comment>
<feature type="binding site" evidence="13">
    <location>
        <position position="428"/>
    </location>
    <ligand>
        <name>Mg(2+)</name>
        <dbReference type="ChEBI" id="CHEBI:18420"/>
    </ligand>
</feature>
<evidence type="ECO:0000313" key="14">
    <source>
        <dbReference type="EMBL" id="SFV72855.1"/>
    </source>
</evidence>
<proteinExistence type="inferred from homology"/>
<dbReference type="Pfam" id="PF00374">
    <property type="entry name" value="NiFeSe_Hases"/>
    <property type="match status" value="1"/>
</dbReference>
<accession>A0A1K1LDT2</accession>
<dbReference type="GO" id="GO:0008901">
    <property type="term" value="F:ferredoxin hydrogenase activity"/>
    <property type="evidence" value="ECO:0007669"/>
    <property type="project" value="InterPro"/>
</dbReference>
<dbReference type="Gene3D" id="1.10.645.10">
    <property type="entry name" value="Cytochrome-c3 Hydrogenase, chain B"/>
    <property type="match status" value="1"/>
</dbReference>